<dbReference type="GO" id="GO:0003700">
    <property type="term" value="F:DNA-binding transcription factor activity"/>
    <property type="evidence" value="ECO:0007669"/>
    <property type="project" value="InterPro"/>
</dbReference>
<evidence type="ECO:0000259" key="4">
    <source>
        <dbReference type="PROSITE" id="PS01124"/>
    </source>
</evidence>
<keyword evidence="3" id="KW-0804">Transcription</keyword>
<dbReference type="Pfam" id="PF01965">
    <property type="entry name" value="DJ-1_PfpI"/>
    <property type="match status" value="1"/>
</dbReference>
<accession>A0A7K3LWN4</accession>
<dbReference type="InterPro" id="IPR018062">
    <property type="entry name" value="HTH_AraC-typ_CS"/>
</dbReference>
<dbReference type="Gene3D" id="3.40.50.880">
    <property type="match status" value="1"/>
</dbReference>
<dbReference type="InterPro" id="IPR018060">
    <property type="entry name" value="HTH_AraC"/>
</dbReference>
<protein>
    <submittedName>
        <fullName evidence="5">Helix-turn-helix domain-containing protein</fullName>
    </submittedName>
</protein>
<dbReference type="RefSeq" id="WP_059038135.1">
    <property type="nucleotide sequence ID" value="NZ_JAADZU010000134.1"/>
</dbReference>
<dbReference type="EMBL" id="JAADZU010000134">
    <property type="protein sequence ID" value="NDK92536.1"/>
    <property type="molecule type" value="Genomic_DNA"/>
</dbReference>
<sequence length="320" mass="34622">MLKSIGVLLHGNVALFEFGVLSEVFGLDRTDDGVPAFDFRVASPTPGNALNVGNGVTVAAPYALEDCRDVDLVAIPGGSIANDYPEEILETMRAVVDNGGRVLTVCSGAFVAGAAGLLDGRRCTTHWRYGARLARMYPRAEVDTDVLFVDDGPVTTSAGTAAGIDASLHLVREAWGPTFANRIARRMVVPPHRDGGQRQYVDAPVPTCTDEGFGELLDWMVGHLDEDISVDDLAVRMHMSGRTFARRFVDEVGLSPRRWLTEQRVMQSKSLLESTDIPVEEVARKVGFASATLLRHHFQASVGVAPLVYRKRFASGAARA</sequence>
<comment type="caution">
    <text evidence="5">The sequence shown here is derived from an EMBL/GenBank/DDBJ whole genome shotgun (WGS) entry which is preliminary data.</text>
</comment>
<evidence type="ECO:0000256" key="3">
    <source>
        <dbReference type="ARBA" id="ARBA00023163"/>
    </source>
</evidence>
<keyword evidence="2" id="KW-0238">DNA-binding</keyword>
<dbReference type="Gene3D" id="1.10.10.60">
    <property type="entry name" value="Homeodomain-like"/>
    <property type="match status" value="1"/>
</dbReference>
<dbReference type="SMART" id="SM00342">
    <property type="entry name" value="HTH_ARAC"/>
    <property type="match status" value="1"/>
</dbReference>
<dbReference type="InterPro" id="IPR002818">
    <property type="entry name" value="DJ-1/PfpI"/>
</dbReference>
<dbReference type="InterPro" id="IPR052158">
    <property type="entry name" value="INH-QAR"/>
</dbReference>
<dbReference type="SUPFAM" id="SSF52317">
    <property type="entry name" value="Class I glutamine amidotransferase-like"/>
    <property type="match status" value="1"/>
</dbReference>
<evidence type="ECO:0000313" key="5">
    <source>
        <dbReference type="EMBL" id="NDK92536.1"/>
    </source>
</evidence>
<proteinExistence type="predicted"/>
<evidence type="ECO:0000256" key="1">
    <source>
        <dbReference type="ARBA" id="ARBA00023015"/>
    </source>
</evidence>
<evidence type="ECO:0000256" key="2">
    <source>
        <dbReference type="ARBA" id="ARBA00023125"/>
    </source>
</evidence>
<dbReference type="Pfam" id="PF12833">
    <property type="entry name" value="HTH_18"/>
    <property type="match status" value="1"/>
</dbReference>
<dbReference type="GO" id="GO:0043565">
    <property type="term" value="F:sequence-specific DNA binding"/>
    <property type="evidence" value="ECO:0007669"/>
    <property type="project" value="InterPro"/>
</dbReference>
<dbReference type="InterPro" id="IPR009057">
    <property type="entry name" value="Homeodomain-like_sf"/>
</dbReference>
<dbReference type="Proteomes" id="UP000466307">
    <property type="component" value="Unassembled WGS sequence"/>
</dbReference>
<dbReference type="SUPFAM" id="SSF46689">
    <property type="entry name" value="Homeodomain-like"/>
    <property type="match status" value="2"/>
</dbReference>
<dbReference type="AlphaFoldDB" id="A0A7K3LWN4"/>
<evidence type="ECO:0000313" key="6">
    <source>
        <dbReference type="Proteomes" id="UP000466307"/>
    </source>
</evidence>
<dbReference type="PANTHER" id="PTHR43130:SF3">
    <property type="entry name" value="HTH-TYPE TRANSCRIPTIONAL REGULATOR RV1931C"/>
    <property type="match status" value="1"/>
</dbReference>
<name>A0A7K3LWN4_9ACTN</name>
<keyword evidence="6" id="KW-1185">Reference proteome</keyword>
<keyword evidence="1" id="KW-0805">Transcription regulation</keyword>
<gene>
    <name evidence="5" type="ORF">GYA93_23715</name>
</gene>
<organism evidence="5 6">
    <name type="scientific">Gordonia desulfuricans</name>
    <dbReference type="NCBI Taxonomy" id="89051"/>
    <lineage>
        <taxon>Bacteria</taxon>
        <taxon>Bacillati</taxon>
        <taxon>Actinomycetota</taxon>
        <taxon>Actinomycetes</taxon>
        <taxon>Mycobacteriales</taxon>
        <taxon>Gordoniaceae</taxon>
        <taxon>Gordonia</taxon>
    </lineage>
</organism>
<reference evidence="5 6" key="1">
    <citation type="submission" date="2020-01" db="EMBL/GenBank/DDBJ databases">
        <title>Investigation of new actinobacteria for the biodesulphurisation of diesel fuel.</title>
        <authorList>
            <person name="Athi Narayanan S.M."/>
        </authorList>
    </citation>
    <scope>NUCLEOTIDE SEQUENCE [LARGE SCALE GENOMIC DNA]</scope>
    <source>
        <strain evidence="5 6">213E</strain>
    </source>
</reference>
<dbReference type="InterPro" id="IPR029062">
    <property type="entry name" value="Class_I_gatase-like"/>
</dbReference>
<dbReference type="PROSITE" id="PS00041">
    <property type="entry name" value="HTH_ARAC_FAMILY_1"/>
    <property type="match status" value="1"/>
</dbReference>
<dbReference type="PANTHER" id="PTHR43130">
    <property type="entry name" value="ARAC-FAMILY TRANSCRIPTIONAL REGULATOR"/>
    <property type="match status" value="1"/>
</dbReference>
<dbReference type="PROSITE" id="PS01124">
    <property type="entry name" value="HTH_ARAC_FAMILY_2"/>
    <property type="match status" value="1"/>
</dbReference>
<dbReference type="CDD" id="cd03137">
    <property type="entry name" value="GATase1_AraC_1"/>
    <property type="match status" value="1"/>
</dbReference>
<feature type="domain" description="HTH araC/xylS-type" evidence="4">
    <location>
        <begin position="214"/>
        <end position="312"/>
    </location>
</feature>